<keyword evidence="6" id="KW-1185">Reference proteome</keyword>
<reference evidence="5 6" key="1">
    <citation type="submission" date="2016-04" db="EMBL/GenBank/DDBJ databases">
        <authorList>
            <person name="Evans L.H."/>
            <person name="Alamgir A."/>
            <person name="Owens N."/>
            <person name="Weber N.D."/>
            <person name="Virtaneva K."/>
            <person name="Barbian K."/>
            <person name="Babar A."/>
            <person name="Rosenke K."/>
        </authorList>
    </citation>
    <scope>NUCLEOTIDE SEQUENCE [LARGE SCALE GENOMIC DNA]</scope>
    <source>
        <strain evidence="5 6">IFM 0406</strain>
    </source>
</reference>
<proteinExistence type="predicted"/>
<keyword evidence="2" id="KW-0547">Nucleotide-binding</keyword>
<dbReference type="Proteomes" id="UP000076512">
    <property type="component" value="Unassembled WGS sequence"/>
</dbReference>
<accession>A0A164IHG2</accession>
<dbReference type="OrthoDB" id="9802264at2"/>
<dbReference type="PROSITE" id="PS50893">
    <property type="entry name" value="ABC_TRANSPORTER_2"/>
    <property type="match status" value="1"/>
</dbReference>
<feature type="domain" description="ABC transporter" evidence="4">
    <location>
        <begin position="17"/>
        <end position="254"/>
    </location>
</feature>
<dbReference type="Gene3D" id="3.40.50.300">
    <property type="entry name" value="P-loop containing nucleotide triphosphate hydrolases"/>
    <property type="match status" value="1"/>
</dbReference>
<gene>
    <name evidence="5" type="ORF">AWN90_15605</name>
</gene>
<name>A0A164IHG2_9NOCA</name>
<dbReference type="AlphaFoldDB" id="A0A164IHG2"/>
<dbReference type="GO" id="GO:0005886">
    <property type="term" value="C:plasma membrane"/>
    <property type="evidence" value="ECO:0007669"/>
    <property type="project" value="TreeGrafter"/>
</dbReference>
<evidence type="ECO:0000256" key="1">
    <source>
        <dbReference type="ARBA" id="ARBA00022448"/>
    </source>
</evidence>
<evidence type="ECO:0000259" key="4">
    <source>
        <dbReference type="PROSITE" id="PS50893"/>
    </source>
</evidence>
<evidence type="ECO:0000313" key="6">
    <source>
        <dbReference type="Proteomes" id="UP000076512"/>
    </source>
</evidence>
<dbReference type="Pfam" id="PF00005">
    <property type="entry name" value="ABC_tran"/>
    <property type="match status" value="1"/>
</dbReference>
<organism evidence="5 6">
    <name type="scientific">Nocardia terpenica</name>
    <dbReference type="NCBI Taxonomy" id="455432"/>
    <lineage>
        <taxon>Bacteria</taxon>
        <taxon>Bacillati</taxon>
        <taxon>Actinomycetota</taxon>
        <taxon>Actinomycetes</taxon>
        <taxon>Mycobacteriales</taxon>
        <taxon>Nocardiaceae</taxon>
        <taxon>Nocardia</taxon>
    </lineage>
</organism>
<dbReference type="InterPro" id="IPR003439">
    <property type="entry name" value="ABC_transporter-like_ATP-bd"/>
</dbReference>
<dbReference type="InterPro" id="IPR017911">
    <property type="entry name" value="MacB-like_ATP-bd"/>
</dbReference>
<dbReference type="PANTHER" id="PTHR24220:SF685">
    <property type="entry name" value="ABC TRANSPORTER RELATED"/>
    <property type="match status" value="1"/>
</dbReference>
<dbReference type="STRING" id="455432.AWN90_15605"/>
<dbReference type="CDD" id="cd03255">
    <property type="entry name" value="ABC_MJ0796_LolCDE_FtsE"/>
    <property type="match status" value="1"/>
</dbReference>
<keyword evidence="3" id="KW-0067">ATP-binding</keyword>
<dbReference type="PANTHER" id="PTHR24220">
    <property type="entry name" value="IMPORT ATP-BINDING PROTEIN"/>
    <property type="match status" value="1"/>
</dbReference>
<dbReference type="EMBL" id="LWGR01000021">
    <property type="protein sequence ID" value="KZM69451.1"/>
    <property type="molecule type" value="Genomic_DNA"/>
</dbReference>
<dbReference type="GO" id="GO:0016887">
    <property type="term" value="F:ATP hydrolysis activity"/>
    <property type="evidence" value="ECO:0007669"/>
    <property type="project" value="InterPro"/>
</dbReference>
<evidence type="ECO:0000256" key="3">
    <source>
        <dbReference type="ARBA" id="ARBA00022840"/>
    </source>
</evidence>
<comment type="caution">
    <text evidence="5">The sequence shown here is derived from an EMBL/GenBank/DDBJ whole genome shotgun (WGS) entry which is preliminary data.</text>
</comment>
<dbReference type="GO" id="GO:0022857">
    <property type="term" value="F:transmembrane transporter activity"/>
    <property type="evidence" value="ECO:0007669"/>
    <property type="project" value="TreeGrafter"/>
</dbReference>
<evidence type="ECO:0000313" key="5">
    <source>
        <dbReference type="EMBL" id="KZM69451.1"/>
    </source>
</evidence>
<dbReference type="InterPro" id="IPR003593">
    <property type="entry name" value="AAA+_ATPase"/>
</dbReference>
<dbReference type="InterPro" id="IPR027417">
    <property type="entry name" value="P-loop_NTPase"/>
</dbReference>
<keyword evidence="1" id="KW-0813">Transport</keyword>
<dbReference type="GO" id="GO:0005524">
    <property type="term" value="F:ATP binding"/>
    <property type="evidence" value="ECO:0007669"/>
    <property type="project" value="UniProtKB-KW"/>
</dbReference>
<protein>
    <recommendedName>
        <fullName evidence="4">ABC transporter domain-containing protein</fullName>
    </recommendedName>
</protein>
<sequence>MKGSVVPGSASAQPPVLRAHAVSVTFGKKDAAVVALDEVDLAIAPASFTVIMGPSGSGKTTLMSCLSGLLAPTRGEVVYGDTGLYALADHELSRLRLEHFGFVFQDYGLLESLSARGNILLPARAAGKTVDERRLRGLCEDLGITRYLGMRPDELSGGTQQRVACARALISDPDVIFADEPTGALDSHNAARIRELLRRIVDERGISVVTVTHDPQFVEFADRVLLIRDGRIEQDLVGATVDQVVASAQQRVAM</sequence>
<dbReference type="InterPro" id="IPR015854">
    <property type="entry name" value="ABC_transpr_LolD-like"/>
</dbReference>
<evidence type="ECO:0000256" key="2">
    <source>
        <dbReference type="ARBA" id="ARBA00022741"/>
    </source>
</evidence>
<dbReference type="SUPFAM" id="SSF52540">
    <property type="entry name" value="P-loop containing nucleoside triphosphate hydrolases"/>
    <property type="match status" value="1"/>
</dbReference>
<dbReference type="SMART" id="SM00382">
    <property type="entry name" value="AAA"/>
    <property type="match status" value="1"/>
</dbReference>